<protein>
    <recommendedName>
        <fullName evidence="3 9">NADH-ubiquinone oxidoreductase chain 3</fullName>
        <ecNumber evidence="9">7.1.1.2</ecNumber>
    </recommendedName>
</protein>
<dbReference type="InterPro" id="IPR038430">
    <property type="entry name" value="NDAH_ubi_oxred_su3_sf"/>
</dbReference>
<feature type="transmembrane region" description="Helical" evidence="9">
    <location>
        <begin position="54"/>
        <end position="81"/>
    </location>
</feature>
<keyword evidence="9" id="KW-0249">Electron transport</keyword>
<sequence length="84" mass="9578">MTFLILLFLFLCGYCLVFTRSVVMLGSVKGFECGMDRMVLKGLYFSLRFFMVSLLFLLMDLELVLLIFSPIVVPGSVMVMVKFS</sequence>
<keyword evidence="5 9" id="KW-0812">Transmembrane</keyword>
<evidence type="ECO:0000256" key="5">
    <source>
        <dbReference type="ARBA" id="ARBA00022692"/>
    </source>
</evidence>
<dbReference type="EC" id="7.1.1.2" evidence="9"/>
<dbReference type="AlphaFoldDB" id="A0A0C4JU52"/>
<keyword evidence="9" id="KW-1278">Translocase</keyword>
<comment type="catalytic activity">
    <reaction evidence="8 9">
        <text>a ubiquinone + NADH + 5 H(+)(in) = a ubiquinol + NAD(+) + 4 H(+)(out)</text>
        <dbReference type="Rhea" id="RHEA:29091"/>
        <dbReference type="Rhea" id="RHEA-COMP:9565"/>
        <dbReference type="Rhea" id="RHEA-COMP:9566"/>
        <dbReference type="ChEBI" id="CHEBI:15378"/>
        <dbReference type="ChEBI" id="CHEBI:16389"/>
        <dbReference type="ChEBI" id="CHEBI:17976"/>
        <dbReference type="ChEBI" id="CHEBI:57540"/>
        <dbReference type="ChEBI" id="CHEBI:57945"/>
        <dbReference type="EC" id="7.1.1.2"/>
    </reaction>
</comment>
<keyword evidence="9" id="KW-0830">Ubiquinone</keyword>
<geneLocation type="mitochondrion" evidence="10"/>
<keyword evidence="9" id="KW-0679">Respiratory chain</keyword>
<name>A0A0C4JU52_9BILA</name>
<reference evidence="10" key="1">
    <citation type="journal article" date="2014" name="Shui Sheng Sheng Wu Hsueh Bao">
        <title>The cloning of the mitochondrial genome of Hebesoma violentum (Acanthocephala) and the phylogenetic analysis of Acanthocephalans.</title>
        <authorList>
            <person name="Pan T."/>
            <person name="Nie P."/>
        </authorList>
    </citation>
    <scope>NUCLEOTIDE SEQUENCE</scope>
</reference>
<keyword evidence="7 9" id="KW-0472">Membrane</keyword>
<keyword evidence="9 10" id="KW-0496">Mitochondrion</keyword>
<dbReference type="Pfam" id="PF00507">
    <property type="entry name" value="Oxidored_q4"/>
    <property type="match status" value="1"/>
</dbReference>
<evidence type="ECO:0000256" key="3">
    <source>
        <dbReference type="ARBA" id="ARBA00021007"/>
    </source>
</evidence>
<dbReference type="Gene3D" id="1.20.58.1610">
    <property type="entry name" value="NADH:ubiquinone/plastoquinone oxidoreductase, chain 3"/>
    <property type="match status" value="1"/>
</dbReference>
<comment type="similarity">
    <text evidence="2 9">Belongs to the complex I subunit 3 family.</text>
</comment>
<dbReference type="EMBL" id="KC415004">
    <property type="protein sequence ID" value="AHB82305.1"/>
    <property type="molecule type" value="Genomic_DNA"/>
</dbReference>
<evidence type="ECO:0000256" key="2">
    <source>
        <dbReference type="ARBA" id="ARBA00008472"/>
    </source>
</evidence>
<keyword evidence="9" id="KW-0520">NAD</keyword>
<evidence type="ECO:0000313" key="10">
    <source>
        <dbReference type="EMBL" id="AHB82305.1"/>
    </source>
</evidence>
<dbReference type="InterPro" id="IPR000440">
    <property type="entry name" value="NADH_UbQ/plastoQ_OxRdtase_su3"/>
</dbReference>
<accession>A0A0C4JU52</accession>
<comment type="subcellular location">
    <subcellularLocation>
        <location evidence="1">Membrane</location>
    </subcellularLocation>
    <subcellularLocation>
        <location evidence="9">Mitochondrion membrane</location>
        <topology evidence="9">Multi-pass membrane protein</topology>
    </subcellularLocation>
</comment>
<evidence type="ECO:0000256" key="4">
    <source>
        <dbReference type="ARBA" id="ARBA00022448"/>
    </source>
</evidence>
<keyword evidence="4 9" id="KW-0813">Transport</keyword>
<proteinExistence type="inferred from homology"/>
<dbReference type="GO" id="GO:0031966">
    <property type="term" value="C:mitochondrial membrane"/>
    <property type="evidence" value="ECO:0007669"/>
    <property type="project" value="UniProtKB-SubCell"/>
</dbReference>
<evidence type="ECO:0000256" key="7">
    <source>
        <dbReference type="ARBA" id="ARBA00023136"/>
    </source>
</evidence>
<evidence type="ECO:0000256" key="8">
    <source>
        <dbReference type="ARBA" id="ARBA00049551"/>
    </source>
</evidence>
<evidence type="ECO:0000256" key="1">
    <source>
        <dbReference type="ARBA" id="ARBA00004370"/>
    </source>
</evidence>
<dbReference type="GO" id="GO:0008137">
    <property type="term" value="F:NADH dehydrogenase (ubiquinone) activity"/>
    <property type="evidence" value="ECO:0007669"/>
    <property type="project" value="UniProtKB-UniRule"/>
</dbReference>
<comment type="function">
    <text evidence="9">Core subunit of the mitochondrial membrane respiratory chain NADH dehydrogenase (Complex I) which catalyzes electron transfer from NADH through the respiratory chain, using ubiquinone as an electron acceptor. Essential for the catalytic activity of complex I.</text>
</comment>
<evidence type="ECO:0000256" key="6">
    <source>
        <dbReference type="ARBA" id="ARBA00022989"/>
    </source>
</evidence>
<gene>
    <name evidence="10" type="primary">ND3</name>
</gene>
<organism evidence="10">
    <name type="scientific">Hebesoma violentum</name>
    <dbReference type="NCBI Taxonomy" id="1410563"/>
    <lineage>
        <taxon>Eukaryota</taxon>
        <taxon>Metazoa</taxon>
        <taxon>Spiralia</taxon>
        <taxon>Lophotrochozoa</taxon>
        <taxon>Acanthocephala</taxon>
        <taxon>Eoacanthocephala</taxon>
        <taxon>Neoechinorhynchida</taxon>
        <taxon>Neoechinorhynchidae</taxon>
        <taxon>Hebesoma</taxon>
    </lineage>
</organism>
<keyword evidence="6 9" id="KW-1133">Transmembrane helix</keyword>
<evidence type="ECO:0000256" key="9">
    <source>
        <dbReference type="RuleBase" id="RU003640"/>
    </source>
</evidence>